<reference evidence="11 12" key="1">
    <citation type="submission" date="2024-04" db="EMBL/GenBank/DDBJ databases">
        <title>Phyllosticta paracitricarpa is synonymous to the EU quarantine fungus P. citricarpa based on phylogenomic analyses.</title>
        <authorList>
            <consortium name="Lawrence Berkeley National Laboratory"/>
            <person name="Van Ingen-Buijs V.A."/>
            <person name="Van Westerhoven A.C."/>
            <person name="Haridas S."/>
            <person name="Skiadas P."/>
            <person name="Martin F."/>
            <person name="Groenewald J.Z."/>
            <person name="Crous P.W."/>
            <person name="Seidl M.F."/>
        </authorList>
    </citation>
    <scope>NUCLEOTIDE SEQUENCE [LARGE SCALE GENOMIC DNA]</scope>
    <source>
        <strain evidence="11 12">CBS 123374</strain>
    </source>
</reference>
<evidence type="ECO:0000313" key="11">
    <source>
        <dbReference type="EMBL" id="KAK8227568.1"/>
    </source>
</evidence>
<feature type="compositionally biased region" description="Basic residues" evidence="7">
    <location>
        <begin position="713"/>
        <end position="722"/>
    </location>
</feature>
<evidence type="ECO:0000256" key="4">
    <source>
        <dbReference type="ARBA" id="ARBA00022729"/>
    </source>
</evidence>
<keyword evidence="12" id="KW-1185">Reference proteome</keyword>
<dbReference type="InterPro" id="IPR032800">
    <property type="entry name" value="TRP_N"/>
</dbReference>
<feature type="region of interest" description="Disordered" evidence="7">
    <location>
        <begin position="613"/>
        <end position="749"/>
    </location>
</feature>
<feature type="compositionally biased region" description="Basic residues" evidence="7">
    <location>
        <begin position="740"/>
        <end position="749"/>
    </location>
</feature>
<evidence type="ECO:0000256" key="1">
    <source>
        <dbReference type="ARBA" id="ARBA00004141"/>
    </source>
</evidence>
<keyword evidence="6 8" id="KW-0472">Membrane</keyword>
<feature type="transmembrane region" description="Helical" evidence="8">
    <location>
        <begin position="397"/>
        <end position="423"/>
    </location>
</feature>
<feature type="transmembrane region" description="Helical" evidence="8">
    <location>
        <begin position="579"/>
        <end position="608"/>
    </location>
</feature>
<feature type="domain" description="ML-like" evidence="10">
    <location>
        <begin position="20"/>
        <end position="161"/>
    </location>
</feature>
<dbReference type="PANTHER" id="PTHR31145:SF5">
    <property type="entry name" value="DUF907 DOMAIN PROTEIN (AFU_ORTHOLOGUE AFUA_2G06100)"/>
    <property type="match status" value="1"/>
</dbReference>
<organism evidence="11 12">
    <name type="scientific">Phyllosticta capitalensis</name>
    <dbReference type="NCBI Taxonomy" id="121624"/>
    <lineage>
        <taxon>Eukaryota</taxon>
        <taxon>Fungi</taxon>
        <taxon>Dikarya</taxon>
        <taxon>Ascomycota</taxon>
        <taxon>Pezizomycotina</taxon>
        <taxon>Dothideomycetes</taxon>
        <taxon>Dothideomycetes incertae sedis</taxon>
        <taxon>Botryosphaeriales</taxon>
        <taxon>Phyllostictaceae</taxon>
        <taxon>Phyllosticta</taxon>
    </lineage>
</organism>
<keyword evidence="5 8" id="KW-1133">Transmembrane helix</keyword>
<feature type="transmembrane region" description="Helical" evidence="8">
    <location>
        <begin position="517"/>
        <end position="536"/>
    </location>
</feature>
<feature type="compositionally biased region" description="Polar residues" evidence="7">
    <location>
        <begin position="621"/>
        <end position="633"/>
    </location>
</feature>
<proteinExistence type="inferred from homology"/>
<evidence type="ECO:0000256" key="9">
    <source>
        <dbReference type="SAM" id="SignalP"/>
    </source>
</evidence>
<name>A0ABR1YGA1_9PEZI</name>
<evidence type="ECO:0000256" key="3">
    <source>
        <dbReference type="ARBA" id="ARBA00022692"/>
    </source>
</evidence>
<gene>
    <name evidence="11" type="ORF">HDK90DRAFT_458290</name>
</gene>
<feature type="compositionally biased region" description="Basic residues" evidence="7">
    <location>
        <begin position="634"/>
        <end position="649"/>
    </location>
</feature>
<dbReference type="Pfam" id="PF14558">
    <property type="entry name" value="TRP_N"/>
    <property type="match status" value="1"/>
</dbReference>
<dbReference type="Pfam" id="PF06011">
    <property type="entry name" value="TRP"/>
    <property type="match status" value="1"/>
</dbReference>
<evidence type="ECO:0000256" key="6">
    <source>
        <dbReference type="ARBA" id="ARBA00023136"/>
    </source>
</evidence>
<comment type="similarity">
    <text evidence="2">Belongs to the transient receptor potential (TRP) ion channel family.</text>
</comment>
<comment type="subcellular location">
    <subcellularLocation>
        <location evidence="1">Membrane</location>
        <topology evidence="1">Multi-pass membrane protein</topology>
    </subcellularLocation>
</comment>
<dbReference type="EMBL" id="JBBWRZ010000010">
    <property type="protein sequence ID" value="KAK8227568.1"/>
    <property type="molecule type" value="Genomic_DNA"/>
</dbReference>
<evidence type="ECO:0000256" key="8">
    <source>
        <dbReference type="SAM" id="Phobius"/>
    </source>
</evidence>
<evidence type="ECO:0000256" key="7">
    <source>
        <dbReference type="SAM" id="MobiDB-lite"/>
    </source>
</evidence>
<dbReference type="SMART" id="SM01320">
    <property type="entry name" value="TRP_N"/>
    <property type="match status" value="1"/>
</dbReference>
<feature type="compositionally biased region" description="Low complexity" evidence="7">
    <location>
        <begin position="303"/>
        <end position="324"/>
    </location>
</feature>
<evidence type="ECO:0000256" key="5">
    <source>
        <dbReference type="ARBA" id="ARBA00022989"/>
    </source>
</evidence>
<keyword evidence="4 9" id="KW-0732">Signal</keyword>
<feature type="compositionally biased region" description="Low complexity" evidence="7">
    <location>
        <begin position="723"/>
        <end position="739"/>
    </location>
</feature>
<feature type="signal peptide" evidence="9">
    <location>
        <begin position="1"/>
        <end position="18"/>
    </location>
</feature>
<feature type="region of interest" description="Disordered" evidence="7">
    <location>
        <begin position="302"/>
        <end position="326"/>
    </location>
</feature>
<feature type="transmembrane region" description="Helical" evidence="8">
    <location>
        <begin position="429"/>
        <end position="454"/>
    </location>
</feature>
<comment type="caution">
    <text evidence="11">The sequence shown here is derived from an EMBL/GenBank/DDBJ whole genome shotgun (WGS) entry which is preliminary data.</text>
</comment>
<keyword evidence="3 8" id="KW-0812">Transmembrane</keyword>
<dbReference type="InterPro" id="IPR040241">
    <property type="entry name" value="TRP_Flc/Pkd2-like"/>
</dbReference>
<feature type="transmembrane region" description="Helical" evidence="8">
    <location>
        <begin position="351"/>
        <end position="376"/>
    </location>
</feature>
<evidence type="ECO:0000256" key="2">
    <source>
        <dbReference type="ARBA" id="ARBA00010642"/>
    </source>
</evidence>
<feature type="chain" id="PRO_5047048971" description="ML-like domain-containing protein" evidence="9">
    <location>
        <begin position="19"/>
        <end position="788"/>
    </location>
</feature>
<accession>A0ABR1YGA1</accession>
<feature type="transmembrane region" description="Helical" evidence="8">
    <location>
        <begin position="491"/>
        <end position="511"/>
    </location>
</feature>
<evidence type="ECO:0000259" key="10">
    <source>
        <dbReference type="SMART" id="SM01320"/>
    </source>
</evidence>
<dbReference type="PANTHER" id="PTHR31145">
    <property type="entry name" value="INTEGRAL MEMBRANE PROTEIN (AFU_ORTHOLOGUE AFUA_7G01610)"/>
    <property type="match status" value="1"/>
</dbReference>
<dbReference type="InterPro" id="IPR010308">
    <property type="entry name" value="TRP_C"/>
</dbReference>
<dbReference type="Proteomes" id="UP001492380">
    <property type="component" value="Unassembled WGS sequence"/>
</dbReference>
<sequence>MWSSLFLLGAALPAAVLAGDTISTNGFSTCMNNASIQVTKMDVTYNRKTNKVDFNVAGESTEQQNVTASIEVSAYGKVVYSKSFDPCDSDNYVEKLCPVPKGTFSASGEQNIPSNYASEIPAIAFSIPDLDGTAKMELKPKDGGDDLACIQSTVTNGKSMSVDAVTYVAAGIAAGALVMSGVSALGSAGASAGAGSAGPSPKFGEVMTWFQSMAMDGMMSVSYPSIYTSFSKNFGFSGGLIPWARMQDSIDSFRKATGGNLTAANYQYLRNATLVHEDSSGNIYKRGLETLALFARDVTYSASSKTDGTNDTTSSNNSSSSNSSDDSEVMEIVHGIKGYVEELSIPSANTFMTVLLIFAIVIAAIAVAILLCKVILETWALFGTFPPKLNNFRKRYWWLLAKTITNLILLLYGVWVLYCIYQFTTGDSWAAKLLAGLTLAIFTLVLAFFAWQIWSKANRYKKLEGDVSGLFEDKETWRKYSFFYENYKKGYWWLFVPTIVYSFAKGCVLAAGDGHGLAQTAAQLIIESLMLVLLLWSRPYQLKSSNVINCIIQVVRVLSVICVLVFVEELGIAQTTKTITGLILIVMQAVLSGALGILIFINTIIVCIKENPHRKKRKEQGTSSPYSSITNLTLHRKTQPRPRQPHAARRAQLAPHGPDRVQGCAPQHHRARQRLRPGADARRPRQAVAVRQRRAHAQHLAREPAARGGGHGCGRKRRRRQRPQQQQSEPVSAAGARAAPARHRERRRHADAQLSVICFREVCFLKFLKEREEEGQKRGREERKMSGG</sequence>
<protein>
    <recommendedName>
        <fullName evidence="10">ML-like domain-containing protein</fullName>
    </recommendedName>
</protein>
<evidence type="ECO:0000313" key="12">
    <source>
        <dbReference type="Proteomes" id="UP001492380"/>
    </source>
</evidence>
<feature type="transmembrane region" description="Helical" evidence="8">
    <location>
        <begin position="548"/>
        <end position="567"/>
    </location>
</feature>